<reference evidence="1 2" key="1">
    <citation type="submission" date="2020-02" db="EMBL/GenBank/DDBJ databases">
        <authorList>
            <person name="Ma Q."/>
            <person name="Huang Y."/>
            <person name="Song X."/>
            <person name="Pei D."/>
        </authorList>
    </citation>
    <scope>NUCLEOTIDE SEQUENCE [LARGE SCALE GENOMIC DNA]</scope>
    <source>
        <strain evidence="1">Sxm20200214</strain>
        <tissue evidence="1">Leaf</tissue>
    </source>
</reference>
<dbReference type="EMBL" id="JAAMPC010000013">
    <property type="protein sequence ID" value="KAG2271292.1"/>
    <property type="molecule type" value="Genomic_DNA"/>
</dbReference>
<protein>
    <submittedName>
        <fullName evidence="1">Uncharacterized protein</fullName>
    </submittedName>
</protein>
<accession>A0A8X7UA21</accession>
<sequence length="91" mass="10499">MAKADVAVAATLADPRYMQAAEVTGARREHLAYVFSSAIDVLYFRRYHDTHCRCVKRSTDMESEICKRKFGTLHQLFQWIEDSLRLKDAST</sequence>
<comment type="caution">
    <text evidence="1">The sequence shown here is derived from an EMBL/GenBank/DDBJ whole genome shotgun (WGS) entry which is preliminary data.</text>
</comment>
<keyword evidence="2" id="KW-1185">Reference proteome</keyword>
<evidence type="ECO:0000313" key="2">
    <source>
        <dbReference type="Proteomes" id="UP000886595"/>
    </source>
</evidence>
<gene>
    <name evidence="1" type="ORF">Bca52824_065847</name>
</gene>
<dbReference type="AlphaFoldDB" id="A0A8X7UA21"/>
<evidence type="ECO:0000313" key="1">
    <source>
        <dbReference type="EMBL" id="KAG2271292.1"/>
    </source>
</evidence>
<dbReference type="Proteomes" id="UP000886595">
    <property type="component" value="Unassembled WGS sequence"/>
</dbReference>
<dbReference type="OrthoDB" id="10289515at2759"/>
<proteinExistence type="predicted"/>
<organism evidence="1 2">
    <name type="scientific">Brassica carinata</name>
    <name type="common">Ethiopian mustard</name>
    <name type="synonym">Abyssinian cabbage</name>
    <dbReference type="NCBI Taxonomy" id="52824"/>
    <lineage>
        <taxon>Eukaryota</taxon>
        <taxon>Viridiplantae</taxon>
        <taxon>Streptophyta</taxon>
        <taxon>Embryophyta</taxon>
        <taxon>Tracheophyta</taxon>
        <taxon>Spermatophyta</taxon>
        <taxon>Magnoliopsida</taxon>
        <taxon>eudicotyledons</taxon>
        <taxon>Gunneridae</taxon>
        <taxon>Pentapetalae</taxon>
        <taxon>rosids</taxon>
        <taxon>malvids</taxon>
        <taxon>Brassicales</taxon>
        <taxon>Brassicaceae</taxon>
        <taxon>Brassiceae</taxon>
        <taxon>Brassica</taxon>
    </lineage>
</organism>
<name>A0A8X7UA21_BRACI</name>